<gene>
    <name evidence="1" type="ORF">BKE38_02795</name>
</gene>
<dbReference type="Proteomes" id="UP000188879">
    <property type="component" value="Unassembled WGS sequence"/>
</dbReference>
<dbReference type="RefSeq" id="WP_076955862.1">
    <property type="nucleotide sequence ID" value="NZ_MLCO01000018.1"/>
</dbReference>
<accession>A0A1V2H778</accession>
<reference evidence="1 2" key="1">
    <citation type="submission" date="2016-10" db="EMBL/GenBank/DDBJ databases">
        <title>Draft Genome sequence of Roseomonas sp. strain M3.</title>
        <authorList>
            <person name="Subhash Y."/>
            <person name="Lee S."/>
        </authorList>
    </citation>
    <scope>NUCLEOTIDE SEQUENCE [LARGE SCALE GENOMIC DNA]</scope>
    <source>
        <strain evidence="1 2">M3</strain>
    </source>
</reference>
<evidence type="ECO:0000313" key="2">
    <source>
        <dbReference type="Proteomes" id="UP000188879"/>
    </source>
</evidence>
<sequence length="796" mass="83758">MAGAERLAALLPSLWRPELSVAGAAELLPALLRAAGAQLDSAGIAAGDILQAHWFRYADSALTSPFVARGRQLSGQKPLLPGAPEAQRHPYLDDLPRLASLLGLAPWREPDSARETVEEFRRRVARLVALYREGLGSRAAMLGMALASLPPADRDAAAGLTERGLSLQEFAPAALRWQAVASRGAPEGMLGALMRFAVDSGAVLDSTAMLVIQGVAPEAGRIAATEQPMLERFDPATGRGVGIAYAGTLAPDQALAILPAFTSWLGGAEGIATARHTATPALPADPTAPGPWAAATGAPEDSAVALVAAADGALWAAVNGAAAGALWRFDGTAWAAALEDLPLLQAMVVDGDTLLLGTATGLARLPVLVAPLAATTVDGPAVQGFARAEGWWLATATGCARLGEEDAIEPLGPGTRAETRARFAAVWADADGPVFFGGEAGLFRHDPARGLWHVYGGGSGDETVPDWTPWDPAADALPTARFLPPVTALRRGADRSLWIGTASGIARYRAQRIAGTYATLLQAWPELGAMPVSAIAEDERQSLWFATGRGLLTFDGIDWRQAQDGSLARLPRAAEAAPRHWRFDRDAARWQVRTAGGFAAATPELLTTVEAAVQAIAWTDGATGLLGSFDGSRFTASEDAPAALQRRARPEATRILTGGIPAVPRLPPGRSQWRYLQVEEADPPTPRSLPAWTREGRLLPPPEEAAAPMEARFLAGGVSEEEDQVFSFDPSAKIWIGWQPRAAFSVTLRLQPAAATETMADPVLDRLQQGLDRVRPAGVRVRIALGETVVRGGEHG</sequence>
<dbReference type="EMBL" id="MLCO01000018">
    <property type="protein sequence ID" value="ONG58586.1"/>
    <property type="molecule type" value="Genomic_DNA"/>
</dbReference>
<proteinExistence type="predicted"/>
<organism evidence="1 2">
    <name type="scientific">Teichococcus deserti</name>
    <dbReference type="NCBI Taxonomy" id="1817963"/>
    <lineage>
        <taxon>Bacteria</taxon>
        <taxon>Pseudomonadati</taxon>
        <taxon>Pseudomonadota</taxon>
        <taxon>Alphaproteobacteria</taxon>
        <taxon>Acetobacterales</taxon>
        <taxon>Roseomonadaceae</taxon>
        <taxon>Roseomonas</taxon>
    </lineage>
</organism>
<name>A0A1V2H778_9PROT</name>
<dbReference type="Gene3D" id="2.130.10.10">
    <property type="entry name" value="YVTN repeat-like/Quinoprotein amine dehydrogenase"/>
    <property type="match status" value="1"/>
</dbReference>
<dbReference type="InterPro" id="IPR015943">
    <property type="entry name" value="WD40/YVTN_repeat-like_dom_sf"/>
</dbReference>
<dbReference type="AlphaFoldDB" id="A0A1V2H778"/>
<keyword evidence="2" id="KW-1185">Reference proteome</keyword>
<comment type="caution">
    <text evidence="1">The sequence shown here is derived from an EMBL/GenBank/DDBJ whole genome shotgun (WGS) entry which is preliminary data.</text>
</comment>
<protein>
    <submittedName>
        <fullName evidence="1">Uncharacterized protein</fullName>
    </submittedName>
</protein>
<evidence type="ECO:0000313" key="1">
    <source>
        <dbReference type="EMBL" id="ONG58586.1"/>
    </source>
</evidence>